<accession>A0ABS4FB72</accession>
<gene>
    <name evidence="1" type="ORF">J2Z18_002598</name>
</gene>
<evidence type="ECO:0000313" key="1">
    <source>
        <dbReference type="EMBL" id="MBP1893496.1"/>
    </source>
</evidence>
<dbReference type="EMBL" id="JAGGKI010000005">
    <property type="protein sequence ID" value="MBP1893496.1"/>
    <property type="molecule type" value="Genomic_DNA"/>
</dbReference>
<name>A0ABS4FB72_9BACL</name>
<comment type="caution">
    <text evidence="1">The sequence shown here is derived from an EMBL/GenBank/DDBJ whole genome shotgun (WGS) entry which is preliminary data.</text>
</comment>
<reference evidence="1 2" key="1">
    <citation type="submission" date="2021-03" db="EMBL/GenBank/DDBJ databases">
        <title>Genomic Encyclopedia of Type Strains, Phase IV (KMG-IV): sequencing the most valuable type-strain genomes for metagenomic binning, comparative biology and taxonomic classification.</title>
        <authorList>
            <person name="Goeker M."/>
        </authorList>
    </citation>
    <scope>NUCLEOTIDE SEQUENCE [LARGE SCALE GENOMIC DNA]</scope>
    <source>
        <strain evidence="1 2">DSM 15596</strain>
    </source>
</reference>
<dbReference type="RefSeq" id="WP_007127778.1">
    <property type="nucleotide sequence ID" value="NZ_CP139098.1"/>
</dbReference>
<proteinExistence type="predicted"/>
<evidence type="ECO:0000313" key="2">
    <source>
        <dbReference type="Proteomes" id="UP000706926"/>
    </source>
</evidence>
<dbReference type="GeneID" id="95404585"/>
<protein>
    <submittedName>
        <fullName evidence="1">Uncharacterized protein</fullName>
    </submittedName>
</protein>
<dbReference type="Proteomes" id="UP000706926">
    <property type="component" value="Unassembled WGS sequence"/>
</dbReference>
<keyword evidence="2" id="KW-1185">Reference proteome</keyword>
<organism evidence="1 2">
    <name type="scientific">Paenibacillus lactis</name>
    <dbReference type="NCBI Taxonomy" id="228574"/>
    <lineage>
        <taxon>Bacteria</taxon>
        <taxon>Bacillati</taxon>
        <taxon>Bacillota</taxon>
        <taxon>Bacilli</taxon>
        <taxon>Bacillales</taxon>
        <taxon>Paenibacillaceae</taxon>
        <taxon>Paenibacillus</taxon>
    </lineage>
</organism>
<sequence length="153" mass="17942">MDIIMNLQPHGWLDISITSSEGEIIEIPVSFLTDSIHELADKSSLLDKDFNEVIITMQTEPGEFRFKITRITNSLCNFQAYEMSDNFSCELNEEGKLLITEQLQTIRPLRIIHRELTKMKDLGFKELQERWNSEFPLNAYEKLRNTIDNLKQF</sequence>